<reference evidence="2 3" key="1">
    <citation type="submission" date="2024-01" db="EMBL/GenBank/DDBJ databases">
        <title>The genome of the rayed Mediterranean limpet Patella caerulea (Linnaeus, 1758).</title>
        <authorList>
            <person name="Anh-Thu Weber A."/>
            <person name="Halstead-Nussloch G."/>
        </authorList>
    </citation>
    <scope>NUCLEOTIDE SEQUENCE [LARGE SCALE GENOMIC DNA]</scope>
    <source>
        <strain evidence="2">AATW-2023a</strain>
        <tissue evidence="2">Whole specimen</tissue>
    </source>
</reference>
<evidence type="ECO:0000313" key="2">
    <source>
        <dbReference type="EMBL" id="KAK6169626.1"/>
    </source>
</evidence>
<keyword evidence="1" id="KW-1133">Transmembrane helix</keyword>
<gene>
    <name evidence="2" type="ORF">SNE40_020631</name>
</gene>
<sequence length="149" mass="16472">MSVCHISERIDDSGTAQSAMYNVEATSWIPLFSLSATEAQYTVDYVEASSGTTKRAWYGILREFTTPFSTPGNKIKEEARLSKNLTENMNETNTGKQGSGLRSNDIGMIGAATAIAICVVICYVSYKCYLKKLSLRKVKRMTPRSDMDS</sequence>
<feature type="transmembrane region" description="Helical" evidence="1">
    <location>
        <begin position="106"/>
        <end position="126"/>
    </location>
</feature>
<comment type="caution">
    <text evidence="2">The sequence shown here is derived from an EMBL/GenBank/DDBJ whole genome shotgun (WGS) entry which is preliminary data.</text>
</comment>
<proteinExistence type="predicted"/>
<name>A0AAN8J5A7_PATCE</name>
<organism evidence="2 3">
    <name type="scientific">Patella caerulea</name>
    <name type="common">Rayed Mediterranean limpet</name>
    <dbReference type="NCBI Taxonomy" id="87958"/>
    <lineage>
        <taxon>Eukaryota</taxon>
        <taxon>Metazoa</taxon>
        <taxon>Spiralia</taxon>
        <taxon>Lophotrochozoa</taxon>
        <taxon>Mollusca</taxon>
        <taxon>Gastropoda</taxon>
        <taxon>Patellogastropoda</taxon>
        <taxon>Patelloidea</taxon>
        <taxon>Patellidae</taxon>
        <taxon>Patella</taxon>
    </lineage>
</organism>
<dbReference type="EMBL" id="JAZGQO010000015">
    <property type="protein sequence ID" value="KAK6169626.1"/>
    <property type="molecule type" value="Genomic_DNA"/>
</dbReference>
<evidence type="ECO:0000313" key="3">
    <source>
        <dbReference type="Proteomes" id="UP001347796"/>
    </source>
</evidence>
<accession>A0AAN8J5A7</accession>
<protein>
    <submittedName>
        <fullName evidence="2">Uncharacterized protein</fullName>
    </submittedName>
</protein>
<keyword evidence="1" id="KW-0812">Transmembrane</keyword>
<keyword evidence="3" id="KW-1185">Reference proteome</keyword>
<dbReference type="Proteomes" id="UP001347796">
    <property type="component" value="Unassembled WGS sequence"/>
</dbReference>
<dbReference type="AlphaFoldDB" id="A0AAN8J5A7"/>
<keyword evidence="1" id="KW-0472">Membrane</keyword>
<evidence type="ECO:0000256" key="1">
    <source>
        <dbReference type="SAM" id="Phobius"/>
    </source>
</evidence>